<proteinExistence type="predicted"/>
<name>A0A0M0ECV6_KOMEU</name>
<dbReference type="Proteomes" id="UP000037566">
    <property type="component" value="Unassembled WGS sequence"/>
</dbReference>
<sequence length="116" mass="12494">MFVKPRPRAPHVAQQVAAGVQPVLAPCRDRGLFFRIGLRAFRITHRGGVDLLDQRGGIAQSGAVLRDLCLGLRMGAGFCNADQAAGEEKGTRAAMACRAGDEEFHEKNIPSGWVQP</sequence>
<organism evidence="1 2">
    <name type="scientific">Komagataeibacter europaeus</name>
    <name type="common">Gluconacetobacter europaeus</name>
    <dbReference type="NCBI Taxonomy" id="33995"/>
    <lineage>
        <taxon>Bacteria</taxon>
        <taxon>Pseudomonadati</taxon>
        <taxon>Pseudomonadota</taxon>
        <taxon>Alphaproteobacteria</taxon>
        <taxon>Acetobacterales</taxon>
        <taxon>Acetobacteraceae</taxon>
        <taxon>Komagataeibacter</taxon>
    </lineage>
</organism>
<comment type="caution">
    <text evidence="1">The sequence shown here is derived from an EMBL/GenBank/DDBJ whole genome shotgun (WGS) entry which is preliminary data.</text>
</comment>
<dbReference type="AlphaFoldDB" id="A0A0M0ECV6"/>
<evidence type="ECO:0000313" key="2">
    <source>
        <dbReference type="Proteomes" id="UP000037566"/>
    </source>
</evidence>
<gene>
    <name evidence="1" type="ORF">KOEU_34180</name>
</gene>
<reference evidence="1" key="1">
    <citation type="submission" date="2015-08" db="EMBL/GenBank/DDBJ databases">
        <title>Draft genome sequence of Komagataeibacter europaeus CECT 8546 a cellulose producer strain from vinegar produced by the traditional method.</title>
        <authorList>
            <person name="Poehlein A."/>
            <person name="Valera M.J."/>
            <person name="Haack F.S."/>
            <person name="Mas A."/>
            <person name="Daniel R."/>
            <person name="Streit W.R."/>
            <person name="Mateo E."/>
        </authorList>
    </citation>
    <scope>NUCLEOTIDE SEQUENCE [LARGE SCALE GENOMIC DNA]</scope>
    <source>
        <strain evidence="1">CECT 8546</strain>
    </source>
</reference>
<accession>A0A0M0ECV6</accession>
<protein>
    <submittedName>
        <fullName evidence="1">Uncharacterized protein</fullName>
    </submittedName>
</protein>
<evidence type="ECO:0000313" key="1">
    <source>
        <dbReference type="EMBL" id="KON63097.1"/>
    </source>
</evidence>
<keyword evidence="2" id="KW-1185">Reference proteome</keyword>
<dbReference type="EMBL" id="LHUQ01000044">
    <property type="protein sequence ID" value="KON63097.1"/>
    <property type="molecule type" value="Genomic_DNA"/>
</dbReference>